<keyword evidence="5" id="KW-0611">Plant defense</keyword>
<evidence type="ECO:0000256" key="1">
    <source>
        <dbReference type="ARBA" id="ARBA00008894"/>
    </source>
</evidence>
<dbReference type="Gene3D" id="1.10.10.10">
    <property type="entry name" value="Winged helix-like DNA-binding domain superfamily/Winged helix DNA-binding domain"/>
    <property type="match status" value="1"/>
</dbReference>
<dbReference type="InterPro" id="IPR056789">
    <property type="entry name" value="LRR_R13L1-DRL21"/>
</dbReference>
<dbReference type="InterPro" id="IPR042197">
    <property type="entry name" value="Apaf_helical"/>
</dbReference>
<comment type="similarity">
    <text evidence="1">Belongs to the disease resistance NB-LRR family.</text>
</comment>
<name>A0A835EL85_9POAL</name>
<protein>
    <recommendedName>
        <fullName evidence="14">AAA+ ATPase domain-containing protein</fullName>
    </recommendedName>
</protein>
<dbReference type="Pfam" id="PF18052">
    <property type="entry name" value="Rx_N"/>
    <property type="match status" value="1"/>
</dbReference>
<evidence type="ECO:0000256" key="3">
    <source>
        <dbReference type="ARBA" id="ARBA00022737"/>
    </source>
</evidence>
<keyword evidence="2" id="KW-0433">Leucine-rich repeat</keyword>
<dbReference type="Gene3D" id="3.80.10.10">
    <property type="entry name" value="Ribonuclease Inhibitor"/>
    <property type="match status" value="4"/>
</dbReference>
<sequence>MNVAISAALWMVGKALAPVSDGLLEAWAASCQLGPNIRALRMELLYAQGMLENSQGREIRGPALSQLLQELWQLAYNAEDVLDELDYFRIQDELDSTCETATADPRGLVGGGAALNARHTMKAIARLLGLQSVVDSPKLEFYRVEMSRRTKAIVEELKPLCTKVSVILRVCLDWSTVKTRPITTLYISEPNFCGREVETNKIKNIITAGKCHGNNLTVIPIIGLGGMGKTTLAQHICKQVGNDFDMTIWISVSANFSSTRLLGETVKAITKVEDGKSDALDEEIIEQSLKCKRFLLVLDDMWDCGNNDEWDRLLAPFKKGQTKGGNIILVTSRSPVVAQMIRTTSDTIELEGLDEAIFWELFVACVFDDEKSRNDHAVLLETTGKKIVKKLKGSPLAAKTIGRLLKKHLDQNHWKMVLKSKEWEMQTDDHDIMPVLKLSYDSLPFHLQLCFSYCTLFPKDYRFGRNELVHWWTGLDILQSSHRNKSMEDVGFNNLDDLVAHGFIKKDEIRGYHCYLIHGLLHDLGLKVASRECLSIDRSNVGSVEIWPSVRHISFIIDDANDKDRVADENFINELKRLRARLKIETLQTLMVFGRLDESFVDFFCDFIRKANSLRVLHLSGVSYCSYDQSMLHSNLPTFSHLRYLCLENIDSWRIHLPCMLSRLYHLRILDLKKWFGCPNFLRDISSLTKLRHIVTKVQYYSEICNVGKLPLLQELNNFEVNKDMNGFELKQLGNLIELREHGIYHLERVHPKEVAEAKMTDKTHLLKLTLHWAGDCPQDERDKSGKILEGLQPHRNLEELRISGHGSHSCPTWLGSKLSIKSLIYLHLDSVSWEVLPSLGQMDMIHGHFDSITEKSFCNLKRLTLINLGGLEQWNLGNHCHLFSQLEVLIIKNCPFLLQLPSNKDSNYYSPRNGKQGTIHWFPNLQELEINDCPKVVSFPRIPWTQSLCSVKIKAVEPSILDSLEYSKSPSSVKLEISGKGHLHSLLDEVLVFNNLTDLQELKVKNFSRLESKHLQMLTSLKSLDLYESLLVFSESEINMNWNLPVEYLSVMNCLVTGKEMTHLLSHLPKLSRLSIRRCETITQMVMVDTQATHHQHEIVDDVEIEMEDDGVLLLPAHLADSLRELDIEHCRELCLVPYSSLAAERSSEKGGLHGLRSLQVLVIWSCPKFFSGYKTSFSSSYCPFPSSLEALTLIDVEGFGTLKPLSNLTSLAELCLEECGDDLRGEGLLPLITQGQLSRLKIQRCPYFFVGSDLTMGLQNDDYRHLLHSPSKLQMLQTDDVAGVLVDPICRLLSFSLRMLKLQETHEVLCFTEEQEDALQLLTSLEVLQFSCCFELQYLPSGLHTLTNLKSLHIWACPAINSLPKDGLPISLKELVVHDCHNKELQQQCEDLIPCHPEIKIC</sequence>
<keyword evidence="13" id="KW-1185">Reference proteome</keyword>
<dbReference type="GO" id="GO:0051707">
    <property type="term" value="P:response to other organism"/>
    <property type="evidence" value="ECO:0007669"/>
    <property type="project" value="UniProtKB-ARBA"/>
</dbReference>
<dbReference type="InterPro" id="IPR002182">
    <property type="entry name" value="NB-ARC"/>
</dbReference>
<dbReference type="GO" id="GO:0043531">
    <property type="term" value="F:ADP binding"/>
    <property type="evidence" value="ECO:0007669"/>
    <property type="project" value="InterPro"/>
</dbReference>
<dbReference type="OrthoDB" id="671551at2759"/>
<dbReference type="PANTHER" id="PTHR36766:SF70">
    <property type="entry name" value="DISEASE RESISTANCE PROTEIN RGA4"/>
    <property type="match status" value="1"/>
</dbReference>
<evidence type="ECO:0000259" key="11">
    <source>
        <dbReference type="Pfam" id="PF25019"/>
    </source>
</evidence>
<accession>A0A835EL85</accession>
<organism evidence="12 13">
    <name type="scientific">Digitaria exilis</name>
    <dbReference type="NCBI Taxonomy" id="1010633"/>
    <lineage>
        <taxon>Eukaryota</taxon>
        <taxon>Viridiplantae</taxon>
        <taxon>Streptophyta</taxon>
        <taxon>Embryophyta</taxon>
        <taxon>Tracheophyta</taxon>
        <taxon>Spermatophyta</taxon>
        <taxon>Magnoliopsida</taxon>
        <taxon>Liliopsida</taxon>
        <taxon>Poales</taxon>
        <taxon>Poaceae</taxon>
        <taxon>PACMAD clade</taxon>
        <taxon>Panicoideae</taxon>
        <taxon>Panicodae</taxon>
        <taxon>Paniceae</taxon>
        <taxon>Anthephorinae</taxon>
        <taxon>Digitaria</taxon>
    </lineage>
</organism>
<keyword evidence="6" id="KW-0067">ATP-binding</keyword>
<dbReference type="Pfam" id="PF25019">
    <property type="entry name" value="LRR_R13L1-DRL21"/>
    <property type="match status" value="1"/>
</dbReference>
<dbReference type="Gene3D" id="1.10.8.430">
    <property type="entry name" value="Helical domain of apoptotic protease-activating factors"/>
    <property type="match status" value="1"/>
</dbReference>
<dbReference type="EMBL" id="JACEFO010001875">
    <property type="protein sequence ID" value="KAF8697238.1"/>
    <property type="molecule type" value="Genomic_DNA"/>
</dbReference>
<dbReference type="InterPro" id="IPR041118">
    <property type="entry name" value="Rx_N"/>
</dbReference>
<feature type="domain" description="Disease resistance protein winged helix" evidence="10">
    <location>
        <begin position="456"/>
        <end position="524"/>
    </location>
</feature>
<evidence type="ECO:0008006" key="14">
    <source>
        <dbReference type="Google" id="ProtNLM"/>
    </source>
</evidence>
<dbReference type="SUPFAM" id="SSF52058">
    <property type="entry name" value="L domain-like"/>
    <property type="match status" value="2"/>
</dbReference>
<evidence type="ECO:0000256" key="5">
    <source>
        <dbReference type="ARBA" id="ARBA00022821"/>
    </source>
</evidence>
<evidence type="ECO:0000313" key="13">
    <source>
        <dbReference type="Proteomes" id="UP000636709"/>
    </source>
</evidence>
<keyword evidence="4" id="KW-0547">Nucleotide-binding</keyword>
<gene>
    <name evidence="12" type="ORF">HU200_036103</name>
</gene>
<dbReference type="PRINTS" id="PR00364">
    <property type="entry name" value="DISEASERSIST"/>
</dbReference>
<evidence type="ECO:0000259" key="10">
    <source>
        <dbReference type="Pfam" id="PF23559"/>
    </source>
</evidence>
<feature type="domain" description="Disease resistance N-terminal" evidence="9">
    <location>
        <begin position="21"/>
        <end position="92"/>
    </location>
</feature>
<dbReference type="PANTHER" id="PTHR36766">
    <property type="entry name" value="PLANT BROAD-SPECTRUM MILDEW RESISTANCE PROTEIN RPW8"/>
    <property type="match status" value="1"/>
</dbReference>
<dbReference type="Pfam" id="PF00931">
    <property type="entry name" value="NB-ARC"/>
    <property type="match status" value="1"/>
</dbReference>
<evidence type="ECO:0000256" key="7">
    <source>
        <dbReference type="SAM" id="SignalP"/>
    </source>
</evidence>
<dbReference type="InterPro" id="IPR032675">
    <property type="entry name" value="LRR_dom_sf"/>
</dbReference>
<evidence type="ECO:0000259" key="8">
    <source>
        <dbReference type="Pfam" id="PF00931"/>
    </source>
</evidence>
<evidence type="ECO:0000256" key="4">
    <source>
        <dbReference type="ARBA" id="ARBA00022741"/>
    </source>
</evidence>
<keyword evidence="7" id="KW-0732">Signal</keyword>
<keyword evidence="3" id="KW-0677">Repeat</keyword>
<feature type="domain" description="R13L1/DRL21-like LRR repeat region" evidence="11">
    <location>
        <begin position="730"/>
        <end position="845"/>
    </location>
</feature>
<dbReference type="Gene3D" id="3.40.50.300">
    <property type="entry name" value="P-loop containing nucleotide triphosphate hydrolases"/>
    <property type="match status" value="1"/>
</dbReference>
<evidence type="ECO:0000259" key="9">
    <source>
        <dbReference type="Pfam" id="PF18052"/>
    </source>
</evidence>
<comment type="caution">
    <text evidence="12">The sequence shown here is derived from an EMBL/GenBank/DDBJ whole genome shotgun (WGS) entry which is preliminary data.</text>
</comment>
<dbReference type="InterPro" id="IPR058922">
    <property type="entry name" value="WHD_DRP"/>
</dbReference>
<feature type="chain" id="PRO_5032478102" description="AAA+ ATPase domain-containing protein" evidence="7">
    <location>
        <begin position="18"/>
        <end position="1404"/>
    </location>
</feature>
<dbReference type="SUPFAM" id="SSF52540">
    <property type="entry name" value="P-loop containing nucleoside triphosphate hydrolases"/>
    <property type="match status" value="1"/>
</dbReference>
<evidence type="ECO:0000256" key="6">
    <source>
        <dbReference type="ARBA" id="ARBA00022840"/>
    </source>
</evidence>
<evidence type="ECO:0000256" key="2">
    <source>
        <dbReference type="ARBA" id="ARBA00022614"/>
    </source>
</evidence>
<proteinExistence type="inferred from homology"/>
<dbReference type="InterPro" id="IPR036388">
    <property type="entry name" value="WH-like_DNA-bd_sf"/>
</dbReference>
<dbReference type="Proteomes" id="UP000636709">
    <property type="component" value="Unassembled WGS sequence"/>
</dbReference>
<reference evidence="12" key="1">
    <citation type="submission" date="2020-07" db="EMBL/GenBank/DDBJ databases">
        <title>Genome sequence and genetic diversity analysis of an under-domesticated orphan crop, white fonio (Digitaria exilis).</title>
        <authorList>
            <person name="Bennetzen J.L."/>
            <person name="Chen S."/>
            <person name="Ma X."/>
            <person name="Wang X."/>
            <person name="Yssel A.E.J."/>
            <person name="Chaluvadi S.R."/>
            <person name="Johnson M."/>
            <person name="Gangashetty P."/>
            <person name="Hamidou F."/>
            <person name="Sanogo M.D."/>
            <person name="Zwaenepoel A."/>
            <person name="Wallace J."/>
            <person name="Van De Peer Y."/>
            <person name="Van Deynze A."/>
        </authorList>
    </citation>
    <scope>NUCLEOTIDE SEQUENCE</scope>
    <source>
        <tissue evidence="12">Leaves</tissue>
    </source>
</reference>
<dbReference type="GO" id="GO:0005524">
    <property type="term" value="F:ATP binding"/>
    <property type="evidence" value="ECO:0007669"/>
    <property type="project" value="UniProtKB-KW"/>
</dbReference>
<dbReference type="Pfam" id="PF23559">
    <property type="entry name" value="WHD_DRP"/>
    <property type="match status" value="1"/>
</dbReference>
<evidence type="ECO:0000313" key="12">
    <source>
        <dbReference type="EMBL" id="KAF8697238.1"/>
    </source>
</evidence>
<dbReference type="InterPro" id="IPR027417">
    <property type="entry name" value="P-loop_NTPase"/>
</dbReference>
<feature type="signal peptide" evidence="7">
    <location>
        <begin position="1"/>
        <end position="17"/>
    </location>
</feature>
<feature type="domain" description="NB-ARC" evidence="8">
    <location>
        <begin position="213"/>
        <end position="370"/>
    </location>
</feature>
<dbReference type="GO" id="GO:0006952">
    <property type="term" value="P:defense response"/>
    <property type="evidence" value="ECO:0007669"/>
    <property type="project" value="UniProtKB-KW"/>
</dbReference>